<dbReference type="EMBL" id="CP003539">
    <property type="protein sequence ID" value="AFX99094.1"/>
    <property type="molecule type" value="Genomic_DNA"/>
</dbReference>
<gene>
    <name evidence="1" type="ORF">A1OE_910</name>
</gene>
<evidence type="ECO:0000313" key="2">
    <source>
        <dbReference type="Proteomes" id="UP000010077"/>
    </source>
</evidence>
<sequence>MHKIFSRARINIISEGYLIKVSIGYVFFIKKLAITIEQSLKLVDLIFTFKLNFFAE</sequence>
<keyword evidence="2" id="KW-1185">Reference proteome</keyword>
<reference evidence="1 2" key="1">
    <citation type="journal article" date="2012" name="Proc. Natl. Acad. Sci. U.S.A.">
        <title>Genome streamlining and chemical defense in a coral reef symbiosis.</title>
        <authorList>
            <person name="Kwan J.C."/>
            <person name="Donia M.S."/>
            <person name="Han A.W."/>
            <person name="Hirose E."/>
            <person name="Haygood M.G."/>
            <person name="Schmidt E.W."/>
        </authorList>
    </citation>
    <scope>NUCLEOTIDE SEQUENCE [LARGE SCALE GENOMIC DNA]</scope>
    <source>
        <strain evidence="1 2">L2</strain>
    </source>
</reference>
<dbReference type="AlphaFoldDB" id="K7YRC6"/>
<protein>
    <submittedName>
        <fullName evidence="1">Uncharacterized protein</fullName>
    </submittedName>
</protein>
<dbReference type="Proteomes" id="UP000010077">
    <property type="component" value="Chromosome"/>
</dbReference>
<dbReference type="KEGG" id="thal:A1OE_910"/>
<organism evidence="1 2">
    <name type="scientific">Candidatus Endolissoclinum faulkneri L2</name>
    <dbReference type="NCBI Taxonomy" id="1193729"/>
    <lineage>
        <taxon>Bacteria</taxon>
        <taxon>Pseudomonadati</taxon>
        <taxon>Pseudomonadota</taxon>
        <taxon>Alphaproteobacteria</taxon>
        <taxon>Rhodospirillales</taxon>
        <taxon>Rhodospirillaceae</taxon>
        <taxon>Candidatus Endolissoclinum</taxon>
    </lineage>
</organism>
<proteinExistence type="predicted"/>
<evidence type="ECO:0000313" key="1">
    <source>
        <dbReference type="EMBL" id="AFX99094.1"/>
    </source>
</evidence>
<name>K7YRC6_9PROT</name>
<accession>K7YRC6</accession>
<dbReference type="HOGENOM" id="CLU_3005545_0_0_5"/>